<gene>
    <name evidence="3" type="ORF">Tco_0858677</name>
</gene>
<dbReference type="Proteomes" id="UP001151760">
    <property type="component" value="Unassembled WGS sequence"/>
</dbReference>
<organism evidence="3 4">
    <name type="scientific">Tanacetum coccineum</name>
    <dbReference type="NCBI Taxonomy" id="301880"/>
    <lineage>
        <taxon>Eukaryota</taxon>
        <taxon>Viridiplantae</taxon>
        <taxon>Streptophyta</taxon>
        <taxon>Embryophyta</taxon>
        <taxon>Tracheophyta</taxon>
        <taxon>Spermatophyta</taxon>
        <taxon>Magnoliopsida</taxon>
        <taxon>eudicotyledons</taxon>
        <taxon>Gunneridae</taxon>
        <taxon>Pentapetalae</taxon>
        <taxon>asterids</taxon>
        <taxon>campanulids</taxon>
        <taxon>Asterales</taxon>
        <taxon>Asteraceae</taxon>
        <taxon>Asteroideae</taxon>
        <taxon>Anthemideae</taxon>
        <taxon>Anthemidinae</taxon>
        <taxon>Tanacetum</taxon>
    </lineage>
</organism>
<evidence type="ECO:0000313" key="4">
    <source>
        <dbReference type="Proteomes" id="UP001151760"/>
    </source>
</evidence>
<evidence type="ECO:0000313" key="3">
    <source>
        <dbReference type="EMBL" id="GJT11635.1"/>
    </source>
</evidence>
<dbReference type="EMBL" id="BQNB010013084">
    <property type="protein sequence ID" value="GJT11635.1"/>
    <property type="molecule type" value="Genomic_DNA"/>
</dbReference>
<name>A0ABQ5B9Y1_9ASTR</name>
<sequence length="390" mass="45668">MPYDSPLTRVNTLRSDEGSMTQQELMVFCTTLLKKVESLETNLKQTKQLYGVAYTKLIKKVKKLEKTVKSSQARRRARIVVSDDEDNLVDPSKHERKIAKSDQDPDISLEDSTAEKDVGTAETKLQQEQERLGFEADVRLQAKLEEEERQRIAKVHEVAISFNVEEWEDIQARVVADEELAQRLQAEEREKYTEVEQARMLAELINQIKRYFAAKRQLRGYSFDEIKTLFETTMRRVNTFVPIESEVDKAVAELAARSLKRAVEEELDKGSSKRHCLVKEKFNSTKPIDDKEREIWVELKRLFEPDTDDEFWKLQKNIHDLTWKLYDSCGVHHVSTEKGIDIYMRVEKEYPLSRGTLTLLLVAKLLVEQDNKMSRELLRKIFMQAERPRR</sequence>
<evidence type="ECO:0000256" key="2">
    <source>
        <dbReference type="SAM" id="MobiDB-lite"/>
    </source>
</evidence>
<feature type="region of interest" description="Disordered" evidence="2">
    <location>
        <begin position="84"/>
        <end position="121"/>
    </location>
</feature>
<feature type="coiled-coil region" evidence="1">
    <location>
        <begin position="29"/>
        <end position="74"/>
    </location>
</feature>
<reference evidence="3" key="1">
    <citation type="journal article" date="2022" name="Int. J. Mol. Sci.">
        <title>Draft Genome of Tanacetum Coccineum: Genomic Comparison of Closely Related Tanacetum-Family Plants.</title>
        <authorList>
            <person name="Yamashiro T."/>
            <person name="Shiraishi A."/>
            <person name="Nakayama K."/>
            <person name="Satake H."/>
        </authorList>
    </citation>
    <scope>NUCLEOTIDE SEQUENCE</scope>
</reference>
<reference evidence="3" key="2">
    <citation type="submission" date="2022-01" db="EMBL/GenBank/DDBJ databases">
        <authorList>
            <person name="Yamashiro T."/>
            <person name="Shiraishi A."/>
            <person name="Satake H."/>
            <person name="Nakayama K."/>
        </authorList>
    </citation>
    <scope>NUCLEOTIDE SEQUENCE</scope>
</reference>
<comment type="caution">
    <text evidence="3">The sequence shown here is derived from an EMBL/GenBank/DDBJ whole genome shotgun (WGS) entry which is preliminary data.</text>
</comment>
<evidence type="ECO:0000256" key="1">
    <source>
        <dbReference type="SAM" id="Coils"/>
    </source>
</evidence>
<protein>
    <submittedName>
        <fullName evidence="3">Uncharacterized protein</fullName>
    </submittedName>
</protein>
<accession>A0ABQ5B9Y1</accession>
<proteinExistence type="predicted"/>
<keyword evidence="4" id="KW-1185">Reference proteome</keyword>
<keyword evidence="1" id="KW-0175">Coiled coil</keyword>